<dbReference type="AlphaFoldDB" id="A0A517SXJ5"/>
<accession>A0A517SXJ5</accession>
<evidence type="ECO:0000313" key="1">
    <source>
        <dbReference type="EMBL" id="QDT60868.1"/>
    </source>
</evidence>
<proteinExistence type="predicted"/>
<sequence length="99" mass="11221">MVWVATLVMNPADRCWRVRSSRQNPHAENVSAGLTAQRVEPTIHVDELVMRNAVSLHDLSALNNVHSNACLRLRAPQLEQPVAAPQWHDQFPWFLLPPP</sequence>
<dbReference type="Proteomes" id="UP000315003">
    <property type="component" value="Chromosome"/>
</dbReference>
<reference evidence="1 2" key="1">
    <citation type="submission" date="2019-02" db="EMBL/GenBank/DDBJ databases">
        <title>Deep-cultivation of Planctomycetes and their phenomic and genomic characterization uncovers novel biology.</title>
        <authorList>
            <person name="Wiegand S."/>
            <person name="Jogler M."/>
            <person name="Boedeker C."/>
            <person name="Pinto D."/>
            <person name="Vollmers J."/>
            <person name="Rivas-Marin E."/>
            <person name="Kohn T."/>
            <person name="Peeters S.H."/>
            <person name="Heuer A."/>
            <person name="Rast P."/>
            <person name="Oberbeckmann S."/>
            <person name="Bunk B."/>
            <person name="Jeske O."/>
            <person name="Meyerdierks A."/>
            <person name="Storesund J.E."/>
            <person name="Kallscheuer N."/>
            <person name="Luecker S."/>
            <person name="Lage O.M."/>
            <person name="Pohl T."/>
            <person name="Merkel B.J."/>
            <person name="Hornburger P."/>
            <person name="Mueller R.-W."/>
            <person name="Bruemmer F."/>
            <person name="Labrenz M."/>
            <person name="Spormann A.M."/>
            <person name="Op den Camp H."/>
            <person name="Overmann J."/>
            <person name="Amann R."/>
            <person name="Jetten M.S.M."/>
            <person name="Mascher T."/>
            <person name="Medema M.H."/>
            <person name="Devos D.P."/>
            <person name="Kaster A.-K."/>
            <person name="Ovreas L."/>
            <person name="Rohde M."/>
            <person name="Galperin M.Y."/>
            <person name="Jogler C."/>
        </authorList>
    </citation>
    <scope>NUCLEOTIDE SEQUENCE [LARGE SCALE GENOMIC DNA]</scope>
    <source>
        <strain evidence="1 2">SV_7m_r</strain>
    </source>
</reference>
<organism evidence="1 2">
    <name type="scientific">Stieleria bergensis</name>
    <dbReference type="NCBI Taxonomy" id="2528025"/>
    <lineage>
        <taxon>Bacteria</taxon>
        <taxon>Pseudomonadati</taxon>
        <taxon>Planctomycetota</taxon>
        <taxon>Planctomycetia</taxon>
        <taxon>Pirellulales</taxon>
        <taxon>Pirellulaceae</taxon>
        <taxon>Stieleria</taxon>
    </lineage>
</organism>
<keyword evidence="2" id="KW-1185">Reference proteome</keyword>
<dbReference type="EMBL" id="CP036272">
    <property type="protein sequence ID" value="QDT60868.1"/>
    <property type="molecule type" value="Genomic_DNA"/>
</dbReference>
<evidence type="ECO:0000313" key="2">
    <source>
        <dbReference type="Proteomes" id="UP000315003"/>
    </source>
</evidence>
<protein>
    <submittedName>
        <fullName evidence="1">Uncharacterized protein</fullName>
    </submittedName>
</protein>
<gene>
    <name evidence="1" type="ORF">SV7mr_33970</name>
</gene>
<name>A0A517SXJ5_9BACT</name>